<dbReference type="Pfam" id="PF00196">
    <property type="entry name" value="GerE"/>
    <property type="match status" value="1"/>
</dbReference>
<evidence type="ECO:0000256" key="3">
    <source>
        <dbReference type="PROSITE-ProRule" id="PRU00169"/>
    </source>
</evidence>
<dbReference type="SUPFAM" id="SSF52172">
    <property type="entry name" value="CheY-like"/>
    <property type="match status" value="1"/>
</dbReference>
<protein>
    <submittedName>
        <fullName evidence="7">DNA-binding NarL/FixJ family response regulator</fullName>
    </submittedName>
</protein>
<dbReference type="SUPFAM" id="SSF46894">
    <property type="entry name" value="C-terminal effector domain of the bipartite response regulators"/>
    <property type="match status" value="1"/>
</dbReference>
<dbReference type="SMART" id="SM00421">
    <property type="entry name" value="HTH_LUXR"/>
    <property type="match status" value="1"/>
</dbReference>
<dbReference type="PROSITE" id="PS50110">
    <property type="entry name" value="RESPONSE_REGULATORY"/>
    <property type="match status" value="1"/>
</dbReference>
<dbReference type="InterPro" id="IPR036388">
    <property type="entry name" value="WH-like_DNA-bd_sf"/>
</dbReference>
<dbReference type="InterPro" id="IPR058245">
    <property type="entry name" value="NreC/VraR/RcsB-like_REC"/>
</dbReference>
<dbReference type="InterPro" id="IPR011006">
    <property type="entry name" value="CheY-like_superfamily"/>
</dbReference>
<dbReference type="CDD" id="cd06170">
    <property type="entry name" value="LuxR_C_like"/>
    <property type="match status" value="1"/>
</dbReference>
<keyword evidence="2 7" id="KW-0238">DNA-binding</keyword>
<evidence type="ECO:0000259" key="6">
    <source>
        <dbReference type="PROSITE" id="PS50110"/>
    </source>
</evidence>
<dbReference type="EMBL" id="JAVDWE010000001">
    <property type="protein sequence ID" value="MDR7092779.1"/>
    <property type="molecule type" value="Genomic_DNA"/>
</dbReference>
<feature type="region of interest" description="Disordered" evidence="4">
    <location>
        <begin position="133"/>
        <end position="152"/>
    </location>
</feature>
<dbReference type="SMART" id="SM00448">
    <property type="entry name" value="REC"/>
    <property type="match status" value="1"/>
</dbReference>
<feature type="domain" description="HTH luxR-type" evidence="5">
    <location>
        <begin position="157"/>
        <end position="219"/>
    </location>
</feature>
<evidence type="ECO:0000256" key="1">
    <source>
        <dbReference type="ARBA" id="ARBA00022553"/>
    </source>
</evidence>
<dbReference type="RefSeq" id="WP_310307279.1">
    <property type="nucleotide sequence ID" value="NZ_JAVDWE010000001.1"/>
</dbReference>
<evidence type="ECO:0000313" key="7">
    <source>
        <dbReference type="EMBL" id="MDR7092779.1"/>
    </source>
</evidence>
<feature type="domain" description="Response regulatory" evidence="6">
    <location>
        <begin position="9"/>
        <end position="128"/>
    </location>
</feature>
<dbReference type="Gene3D" id="1.10.10.10">
    <property type="entry name" value="Winged helix-like DNA-binding domain superfamily/Winged helix DNA-binding domain"/>
    <property type="match status" value="1"/>
</dbReference>
<dbReference type="Gene3D" id="3.40.50.2300">
    <property type="match status" value="1"/>
</dbReference>
<name>A0ABU1V5Q7_9BURK</name>
<sequence length="219" mass="23839">MPEQQPPRTILAVDDHELVRMGLRQVIVQRFADRFEVAEAAGLEQALQFLQQRAADVLLLLLDLNLGDTRGLTGLQLLRQLYPRLPVVVVSGTNDPRVREEALAQGAMGYFCKTGDTADLSGLLDTVEKAATPTPARAPGAAPPPASPHDTLARSTRLRPGIRLTSRQIQVLELILGGLDNQSIARETGLALGSVKNCVSTIFLDFNVRSRAELIRLFS</sequence>
<evidence type="ECO:0000256" key="4">
    <source>
        <dbReference type="SAM" id="MobiDB-lite"/>
    </source>
</evidence>
<gene>
    <name evidence="7" type="ORF">J2X09_000502</name>
</gene>
<dbReference type="InterPro" id="IPR051015">
    <property type="entry name" value="EvgA-like"/>
</dbReference>
<dbReference type="Proteomes" id="UP001265550">
    <property type="component" value="Unassembled WGS sequence"/>
</dbReference>
<evidence type="ECO:0000259" key="5">
    <source>
        <dbReference type="PROSITE" id="PS50043"/>
    </source>
</evidence>
<keyword evidence="8" id="KW-1185">Reference proteome</keyword>
<evidence type="ECO:0000256" key="2">
    <source>
        <dbReference type="ARBA" id="ARBA00023125"/>
    </source>
</evidence>
<dbReference type="CDD" id="cd17535">
    <property type="entry name" value="REC_NarL-like"/>
    <property type="match status" value="1"/>
</dbReference>
<comment type="caution">
    <text evidence="7">The sequence shown here is derived from an EMBL/GenBank/DDBJ whole genome shotgun (WGS) entry which is preliminary data.</text>
</comment>
<dbReference type="Pfam" id="PF00072">
    <property type="entry name" value="Response_reg"/>
    <property type="match status" value="1"/>
</dbReference>
<proteinExistence type="predicted"/>
<dbReference type="GO" id="GO:0003677">
    <property type="term" value="F:DNA binding"/>
    <property type="evidence" value="ECO:0007669"/>
    <property type="project" value="UniProtKB-KW"/>
</dbReference>
<organism evidence="7 8">
    <name type="scientific">Hydrogenophaga laconesensis</name>
    <dbReference type="NCBI Taxonomy" id="1805971"/>
    <lineage>
        <taxon>Bacteria</taxon>
        <taxon>Pseudomonadati</taxon>
        <taxon>Pseudomonadota</taxon>
        <taxon>Betaproteobacteria</taxon>
        <taxon>Burkholderiales</taxon>
        <taxon>Comamonadaceae</taxon>
        <taxon>Hydrogenophaga</taxon>
    </lineage>
</organism>
<dbReference type="InterPro" id="IPR016032">
    <property type="entry name" value="Sig_transdc_resp-reg_C-effctor"/>
</dbReference>
<keyword evidence="1 3" id="KW-0597">Phosphoprotein</keyword>
<reference evidence="7 8" key="1">
    <citation type="submission" date="2023-07" db="EMBL/GenBank/DDBJ databases">
        <title>Sorghum-associated microbial communities from plants grown in Nebraska, USA.</title>
        <authorList>
            <person name="Schachtman D."/>
        </authorList>
    </citation>
    <scope>NUCLEOTIDE SEQUENCE [LARGE SCALE GENOMIC DNA]</scope>
    <source>
        <strain evidence="7 8">BE240</strain>
    </source>
</reference>
<dbReference type="PANTHER" id="PTHR45566">
    <property type="entry name" value="HTH-TYPE TRANSCRIPTIONAL REGULATOR YHJB-RELATED"/>
    <property type="match status" value="1"/>
</dbReference>
<dbReference type="InterPro" id="IPR000792">
    <property type="entry name" value="Tscrpt_reg_LuxR_C"/>
</dbReference>
<accession>A0ABU1V5Q7</accession>
<dbReference type="PANTHER" id="PTHR45566:SF1">
    <property type="entry name" value="HTH-TYPE TRANSCRIPTIONAL REGULATOR YHJB-RELATED"/>
    <property type="match status" value="1"/>
</dbReference>
<feature type="modified residue" description="4-aspartylphosphate" evidence="3">
    <location>
        <position position="63"/>
    </location>
</feature>
<dbReference type="InterPro" id="IPR001789">
    <property type="entry name" value="Sig_transdc_resp-reg_receiver"/>
</dbReference>
<dbReference type="PROSITE" id="PS50043">
    <property type="entry name" value="HTH_LUXR_2"/>
    <property type="match status" value="1"/>
</dbReference>
<evidence type="ECO:0000313" key="8">
    <source>
        <dbReference type="Proteomes" id="UP001265550"/>
    </source>
</evidence>